<evidence type="ECO:0000313" key="2">
    <source>
        <dbReference type="EMBL" id="ABW02250.1"/>
    </source>
</evidence>
<dbReference type="GeneID" id="5709295"/>
<evidence type="ECO:0000313" key="3">
    <source>
        <dbReference type="Proteomes" id="UP000001137"/>
    </source>
</evidence>
<proteinExistence type="predicted"/>
<feature type="transmembrane region" description="Helical" evidence="1">
    <location>
        <begin position="28"/>
        <end position="47"/>
    </location>
</feature>
<accession>A8M931</accession>
<gene>
    <name evidence="2" type="ordered locus">Cmaq_1425</name>
</gene>
<name>A8M931_CALMQ</name>
<organism evidence="2 3">
    <name type="scientific">Caldivirga maquilingensis (strain ATCC 700844 / DSM 13496 / JCM 10307 / IC-167)</name>
    <dbReference type="NCBI Taxonomy" id="397948"/>
    <lineage>
        <taxon>Archaea</taxon>
        <taxon>Thermoproteota</taxon>
        <taxon>Thermoprotei</taxon>
        <taxon>Thermoproteales</taxon>
        <taxon>Thermoproteaceae</taxon>
        <taxon>Caldivirga</taxon>
    </lineage>
</organism>
<keyword evidence="1" id="KW-0472">Membrane</keyword>
<evidence type="ECO:0000256" key="1">
    <source>
        <dbReference type="SAM" id="Phobius"/>
    </source>
</evidence>
<dbReference type="Proteomes" id="UP000001137">
    <property type="component" value="Chromosome"/>
</dbReference>
<dbReference type="KEGG" id="cma:Cmaq_1425"/>
<keyword evidence="3" id="KW-1185">Reference proteome</keyword>
<dbReference type="OrthoDB" id="29169at2157"/>
<dbReference type="EMBL" id="CP000852">
    <property type="protein sequence ID" value="ABW02250.1"/>
    <property type="molecule type" value="Genomic_DNA"/>
</dbReference>
<protein>
    <submittedName>
        <fullName evidence="2">Uncharacterized protein</fullName>
    </submittedName>
</protein>
<sequence>MLKELLVTQAVLYGIAYAFLAYLGVTNLGVYVTVTALIYITTVLVYSPLPRRLRIINNIITAALIIAFIYFTTIKIISILA</sequence>
<dbReference type="AlphaFoldDB" id="A8M931"/>
<dbReference type="eggNOG" id="arCOG11497">
    <property type="taxonomic scope" value="Archaea"/>
</dbReference>
<keyword evidence="1" id="KW-0812">Transmembrane</keyword>
<dbReference type="HOGENOM" id="CLU_2505141_0_0_2"/>
<dbReference type="RefSeq" id="WP_012186469.1">
    <property type="nucleotide sequence ID" value="NC_009954.1"/>
</dbReference>
<keyword evidence="1" id="KW-1133">Transmembrane helix</keyword>
<feature type="transmembrane region" description="Helical" evidence="1">
    <location>
        <begin position="59"/>
        <end position="80"/>
    </location>
</feature>
<reference evidence="2 3" key="1">
    <citation type="submission" date="2007-10" db="EMBL/GenBank/DDBJ databases">
        <title>Complete sequence of Caldivirga maquilingensis IC-167.</title>
        <authorList>
            <consortium name="US DOE Joint Genome Institute"/>
            <person name="Copeland A."/>
            <person name="Lucas S."/>
            <person name="Lapidus A."/>
            <person name="Barry K."/>
            <person name="Glavina del Rio T."/>
            <person name="Dalin E."/>
            <person name="Tice H."/>
            <person name="Pitluck S."/>
            <person name="Saunders E."/>
            <person name="Brettin T."/>
            <person name="Bruce D."/>
            <person name="Detter J.C."/>
            <person name="Han C."/>
            <person name="Schmutz J."/>
            <person name="Larimer F."/>
            <person name="Land M."/>
            <person name="Hauser L."/>
            <person name="Kyrpides N."/>
            <person name="Ivanova N."/>
            <person name="Biddle J.F."/>
            <person name="Zhang Z."/>
            <person name="Fitz-Gibbon S.T."/>
            <person name="Lowe T.M."/>
            <person name="Saltikov C."/>
            <person name="House C.H."/>
            <person name="Richardson P."/>
        </authorList>
    </citation>
    <scope>NUCLEOTIDE SEQUENCE [LARGE SCALE GENOMIC DNA]</scope>
    <source>
        <strain evidence="3">ATCC 700844 / DSM 13496 / JCM 10307 / IC-167</strain>
    </source>
</reference>